<feature type="region of interest" description="Disordered" evidence="1">
    <location>
        <begin position="68"/>
        <end position="97"/>
    </location>
</feature>
<sequence length="97" mass="10328">MKLTVLASIIAGIAIGATGCSHEPKKAQYTVEQYLADRDLMNKKVEECANNPGELRNDPDCINARAAASKDSWGSLRDRPPVGLNSPASTEGPSSQE</sequence>
<keyword evidence="3" id="KW-1185">Reference proteome</keyword>
<dbReference type="PROSITE" id="PS51257">
    <property type="entry name" value="PROKAR_LIPOPROTEIN"/>
    <property type="match status" value="1"/>
</dbReference>
<organism evidence="2 3">
    <name type="scientific">Steroidobacter gossypii</name>
    <dbReference type="NCBI Taxonomy" id="2805490"/>
    <lineage>
        <taxon>Bacteria</taxon>
        <taxon>Pseudomonadati</taxon>
        <taxon>Pseudomonadota</taxon>
        <taxon>Gammaproteobacteria</taxon>
        <taxon>Steroidobacterales</taxon>
        <taxon>Steroidobacteraceae</taxon>
        <taxon>Steroidobacter</taxon>
    </lineage>
</organism>
<dbReference type="InterPro" id="IPR047937">
    <property type="entry name" value="Eex_IncN-like"/>
</dbReference>
<feature type="compositionally biased region" description="Polar residues" evidence="1">
    <location>
        <begin position="86"/>
        <end position="97"/>
    </location>
</feature>
<reference evidence="2 3" key="1">
    <citation type="journal article" date="2021" name="Int. J. Syst. Evol. Microbiol.">
        <title>Steroidobacter gossypii sp. nov., isolated from soil of cotton cropping field.</title>
        <authorList>
            <person name="Huang R."/>
            <person name="Yang S."/>
            <person name="Zhen C."/>
            <person name="Liu W."/>
        </authorList>
    </citation>
    <scope>NUCLEOTIDE SEQUENCE [LARGE SCALE GENOMIC DNA]</scope>
    <source>
        <strain evidence="2 3">S1-65</strain>
    </source>
</reference>
<accession>A0ABS1WXT8</accession>
<dbReference type="Proteomes" id="UP000661077">
    <property type="component" value="Unassembled WGS sequence"/>
</dbReference>
<protein>
    <submittedName>
        <fullName evidence="2">EexN family lipoprotein</fullName>
    </submittedName>
</protein>
<dbReference type="RefSeq" id="WP_203167823.1">
    <property type="nucleotide sequence ID" value="NZ_JAEVLS010000002.1"/>
</dbReference>
<comment type="caution">
    <text evidence="2">The sequence shown here is derived from an EMBL/GenBank/DDBJ whole genome shotgun (WGS) entry which is preliminary data.</text>
</comment>
<evidence type="ECO:0000313" key="3">
    <source>
        <dbReference type="Proteomes" id="UP000661077"/>
    </source>
</evidence>
<evidence type="ECO:0000256" key="1">
    <source>
        <dbReference type="SAM" id="MobiDB-lite"/>
    </source>
</evidence>
<evidence type="ECO:0000313" key="2">
    <source>
        <dbReference type="EMBL" id="MBM0105800.1"/>
    </source>
</evidence>
<proteinExistence type="predicted"/>
<name>A0ABS1WXT8_9GAMM</name>
<keyword evidence="2" id="KW-0449">Lipoprotein</keyword>
<dbReference type="EMBL" id="JAEVLS010000002">
    <property type="protein sequence ID" value="MBM0105800.1"/>
    <property type="molecule type" value="Genomic_DNA"/>
</dbReference>
<dbReference type="NCBIfam" id="NF033894">
    <property type="entry name" value="Eex_IncN"/>
    <property type="match status" value="1"/>
</dbReference>
<gene>
    <name evidence="2" type="ORF">JM946_13750</name>
</gene>